<dbReference type="EMBL" id="CP122537">
    <property type="protein sequence ID" value="WGH78711.1"/>
    <property type="molecule type" value="Genomic_DNA"/>
</dbReference>
<reference evidence="4 5" key="1">
    <citation type="submission" date="2023-04" db="EMBL/GenBank/DDBJ databases">
        <title>Jannaschia ovalis sp. nov., a marine bacterium isolated from sea tidal flat.</title>
        <authorList>
            <person name="Kwon D.Y."/>
            <person name="Kim J.-J."/>
        </authorList>
    </citation>
    <scope>NUCLEOTIDE SEQUENCE [LARGE SCALE GENOMIC DNA]</scope>
    <source>
        <strain evidence="4 5">GRR-S6-38</strain>
    </source>
</reference>
<protein>
    <submittedName>
        <fullName evidence="4">Nucleoside-diphosphate sugar epimerase/dehydratase</fullName>
    </submittedName>
</protein>
<dbReference type="CDD" id="cd05237">
    <property type="entry name" value="UDP_invert_4-6DH_SDR_e"/>
    <property type="match status" value="1"/>
</dbReference>
<feature type="transmembrane region" description="Helical" evidence="2">
    <location>
        <begin position="103"/>
        <end position="122"/>
    </location>
</feature>
<keyword evidence="2" id="KW-1133">Transmembrane helix</keyword>
<comment type="similarity">
    <text evidence="1">Belongs to the polysaccharide synthase family.</text>
</comment>
<evidence type="ECO:0000259" key="3">
    <source>
        <dbReference type="Pfam" id="PF02719"/>
    </source>
</evidence>
<dbReference type="SUPFAM" id="SSF51735">
    <property type="entry name" value="NAD(P)-binding Rossmann-fold domains"/>
    <property type="match status" value="1"/>
</dbReference>
<evidence type="ECO:0000256" key="2">
    <source>
        <dbReference type="SAM" id="Phobius"/>
    </source>
</evidence>
<feature type="transmembrane region" description="Helical" evidence="2">
    <location>
        <begin position="12"/>
        <end position="33"/>
    </location>
</feature>
<keyword evidence="2" id="KW-0472">Membrane</keyword>
<dbReference type="PANTHER" id="PTHR43318:SF1">
    <property type="entry name" value="POLYSACCHARIDE BIOSYNTHESIS PROTEIN EPSC-RELATED"/>
    <property type="match status" value="1"/>
</dbReference>
<name>A0ABY8LBP9_9RHOB</name>
<dbReference type="RefSeq" id="WP_279965462.1">
    <property type="nucleotide sequence ID" value="NZ_CP122537.1"/>
</dbReference>
<dbReference type="InterPro" id="IPR003869">
    <property type="entry name" value="Polysac_CapD-like"/>
</dbReference>
<feature type="domain" description="Polysaccharide biosynthesis protein CapD-like" evidence="3">
    <location>
        <begin position="295"/>
        <end position="575"/>
    </location>
</feature>
<keyword evidence="2" id="KW-0812">Transmembrane</keyword>
<evidence type="ECO:0000256" key="1">
    <source>
        <dbReference type="ARBA" id="ARBA00007430"/>
    </source>
</evidence>
<organism evidence="4 5">
    <name type="scientific">Jannaschia ovalis</name>
    <dbReference type="NCBI Taxonomy" id="3038773"/>
    <lineage>
        <taxon>Bacteria</taxon>
        <taxon>Pseudomonadati</taxon>
        <taxon>Pseudomonadota</taxon>
        <taxon>Alphaproteobacteria</taxon>
        <taxon>Rhodobacterales</taxon>
        <taxon>Roseobacteraceae</taxon>
        <taxon>Jannaschia</taxon>
    </lineage>
</organism>
<accession>A0ABY8LBP9</accession>
<feature type="transmembrane region" description="Helical" evidence="2">
    <location>
        <begin position="76"/>
        <end position="97"/>
    </location>
</feature>
<keyword evidence="5" id="KW-1185">Reference proteome</keyword>
<feature type="transmembrane region" description="Helical" evidence="2">
    <location>
        <begin position="39"/>
        <end position="64"/>
    </location>
</feature>
<dbReference type="Pfam" id="PF02719">
    <property type="entry name" value="Polysacc_synt_2"/>
    <property type="match status" value="1"/>
</dbReference>
<dbReference type="PANTHER" id="PTHR43318">
    <property type="entry name" value="UDP-N-ACETYLGLUCOSAMINE 4,6-DEHYDRATASE"/>
    <property type="match status" value="1"/>
</dbReference>
<sequence length="684" mass="73262">MLGEVRSQKRLFVCDQAIVAFSFGIAALLQIGWPATAAAALPILGFVLCAMVSAALLFPPAGMYRRHLGTASIPDVAISLAAVVMVIVAVAILSLVGLTGASVPVGVFIVAVFVAPPLLLGARLARRINDSFVGSLLGGGRSLAPTGTPILLVGTGTACDLFLRALRNEAGSAYRPVAIVDDVRDTNGLYFHDVPIIGSILDIDQIKDWFTTRELPGHLVLTEPPEHFDDPSIRGLIAWAEDEGVDVRRLPGLCETYGLDQPLATVELDLDDLLPRPCRSSDRQRLARLVAGRRIAVTGAGGSIGSELVRQVAANGPESLLLIDHSEFNLYSIGQELARLHPTVENRCEICDIRERTRVDDLFDSYQPEIVLHAAALKHVPIVEANPCEGVLTNVVGTRNVADAARRVGASAMVQISTDKAVNATSVMGATKRIAELYCGALDRASETGSTRFMTVRFGNVLGSSGSLIPLFKEQIANGGPLTVTDPRMERFFMTIREAVELTLMASAHGIERKTDRGAIFVLDMGEPVKIIDLAERMIRLSGLEPGRDIGIEIIGSRPGEKLFEELFDTLETRAPSGLSGVLSATSADVPLDRLVLWANRLEAFARLNDAPMVLDTLHDVVPGYREAAQEAANESWNPPVKLEPKSRVREEPAATGLKARWTKNSGATAAGRGADSVIILPGT</sequence>
<dbReference type="InterPro" id="IPR051203">
    <property type="entry name" value="Polysaccharide_Synthase-Rel"/>
</dbReference>
<dbReference type="InterPro" id="IPR036291">
    <property type="entry name" value="NAD(P)-bd_dom_sf"/>
</dbReference>
<evidence type="ECO:0000313" key="5">
    <source>
        <dbReference type="Proteomes" id="UP001243420"/>
    </source>
</evidence>
<proteinExistence type="inferred from homology"/>
<dbReference type="Proteomes" id="UP001243420">
    <property type="component" value="Chromosome"/>
</dbReference>
<evidence type="ECO:0000313" key="4">
    <source>
        <dbReference type="EMBL" id="WGH78711.1"/>
    </source>
</evidence>
<gene>
    <name evidence="4" type="ORF">P8627_00160</name>
</gene>
<dbReference type="Gene3D" id="3.40.50.720">
    <property type="entry name" value="NAD(P)-binding Rossmann-like Domain"/>
    <property type="match status" value="2"/>
</dbReference>